<dbReference type="RefSeq" id="WP_139095640.1">
    <property type="nucleotide sequence ID" value="NZ_VDFW01000004.1"/>
</dbReference>
<protein>
    <submittedName>
        <fullName evidence="1">Integrase</fullName>
    </submittedName>
</protein>
<dbReference type="Proteomes" id="UP000305546">
    <property type="component" value="Unassembled WGS sequence"/>
</dbReference>
<proteinExistence type="predicted"/>
<organism evidence="1 2">
    <name type="scientific">Amycolatopsis alkalitolerans</name>
    <dbReference type="NCBI Taxonomy" id="2547244"/>
    <lineage>
        <taxon>Bacteria</taxon>
        <taxon>Bacillati</taxon>
        <taxon>Actinomycetota</taxon>
        <taxon>Actinomycetes</taxon>
        <taxon>Pseudonocardiales</taxon>
        <taxon>Pseudonocardiaceae</taxon>
        <taxon>Amycolatopsis</taxon>
    </lineage>
</organism>
<sequence length="486" mass="53175">MRVLSPGAVSWYMHELERQLGPDRGLGDSKLRREITSLLRSKLPTDGRERRRLIQLLPSVKHGYLRRWATSVDSANPPSPERLARTLTTYLLDCGHSSGYLNRWAAQLRKASAATLGDLLEGACGLAEQVDQEFEVLIPFVSVPDHEDLASHLPEWLSPPQAARWFAEHGFAQPPRHNGAFIYRFTRKDPVAAARAAGGIVRRLEARRVYARGPAYNIRNRLQPVGKVWIKGEPEPLPLAPPNRGVSVLSLVSEKTMYSVNRSDRLDEALELAAPLHDGSASTAAAGGWAAVESLLYHPGDELDVSEGRAVVADRLAAIVACSWPRAELTTLSYRHRPPTPDRLSQRLDECNTNMQRSQVVADALTDGTSTPLVLTSPHEHAAAKRMKSLIDDPIGQLTEVNRVLSGVFRRLYRQRNIVVHGGSTEAIALDAALRTSAPLIGAALDRLVHAQLIDNEGPLTLAARAENSLTLVGDPLGPGITRLLG</sequence>
<reference evidence="1 2" key="1">
    <citation type="submission" date="2019-06" db="EMBL/GenBank/DDBJ databases">
        <title>Amycolatopsis alkalitolerans sp. nov., isolated from Gastrodia elata Blume.</title>
        <authorList>
            <person name="Narsing Rao M.P."/>
            <person name="Li W.J."/>
        </authorList>
    </citation>
    <scope>NUCLEOTIDE SEQUENCE [LARGE SCALE GENOMIC DNA]</scope>
    <source>
        <strain evidence="1 2">SYSUP0005</strain>
    </source>
</reference>
<dbReference type="AlphaFoldDB" id="A0A5C4M8E2"/>
<evidence type="ECO:0000313" key="1">
    <source>
        <dbReference type="EMBL" id="TNC28022.1"/>
    </source>
</evidence>
<dbReference type="OrthoDB" id="5116314at2"/>
<dbReference type="EMBL" id="VDFW01000004">
    <property type="protein sequence ID" value="TNC28022.1"/>
    <property type="molecule type" value="Genomic_DNA"/>
</dbReference>
<comment type="caution">
    <text evidence="1">The sequence shown here is derived from an EMBL/GenBank/DDBJ whole genome shotgun (WGS) entry which is preliminary data.</text>
</comment>
<keyword evidence="2" id="KW-1185">Reference proteome</keyword>
<accession>A0A5C4M8E2</accession>
<evidence type="ECO:0000313" key="2">
    <source>
        <dbReference type="Proteomes" id="UP000305546"/>
    </source>
</evidence>
<name>A0A5C4M8E2_9PSEU</name>
<gene>
    <name evidence="1" type="ORF">FG385_06190</name>
</gene>